<dbReference type="EMBL" id="JAGSXH010000086">
    <property type="protein sequence ID" value="MBS2965488.1"/>
    <property type="molecule type" value="Genomic_DNA"/>
</dbReference>
<evidence type="ECO:0000256" key="6">
    <source>
        <dbReference type="ARBA" id="ARBA00022837"/>
    </source>
</evidence>
<dbReference type="Proteomes" id="UP000677913">
    <property type="component" value="Unassembled WGS sequence"/>
</dbReference>
<dbReference type="InterPro" id="IPR015366">
    <property type="entry name" value="S53_propep"/>
</dbReference>
<keyword evidence="3" id="KW-0479">Metal-binding</keyword>
<dbReference type="SUPFAM" id="SSF54897">
    <property type="entry name" value="Protease propeptides/inhibitors"/>
    <property type="match status" value="1"/>
</dbReference>
<evidence type="ECO:0000256" key="7">
    <source>
        <dbReference type="ARBA" id="ARBA00023145"/>
    </source>
</evidence>
<dbReference type="AlphaFoldDB" id="A0A8J7WN80"/>
<reference evidence="9" key="1">
    <citation type="submission" date="2021-04" db="EMBL/GenBank/DDBJ databases">
        <title>Genome based classification of Actinospica acidithermotolerans sp. nov., an actinobacterium isolated from an Indonesian hot spring.</title>
        <authorList>
            <person name="Kusuma A.B."/>
            <person name="Putra K.E."/>
            <person name="Nafisah S."/>
            <person name="Loh J."/>
            <person name="Nouioui I."/>
            <person name="Goodfellow M."/>
        </authorList>
    </citation>
    <scope>NUCLEOTIDE SEQUENCE</scope>
    <source>
        <strain evidence="9">DSM 45618</strain>
    </source>
</reference>
<dbReference type="GO" id="GO:0046872">
    <property type="term" value="F:metal ion binding"/>
    <property type="evidence" value="ECO:0007669"/>
    <property type="project" value="UniProtKB-KW"/>
</dbReference>
<gene>
    <name evidence="9" type="ORF">KGA66_20735</name>
</gene>
<dbReference type="GO" id="GO:0004252">
    <property type="term" value="F:serine-type endopeptidase activity"/>
    <property type="evidence" value="ECO:0007669"/>
    <property type="project" value="InterPro"/>
</dbReference>
<evidence type="ECO:0000256" key="5">
    <source>
        <dbReference type="ARBA" id="ARBA00022825"/>
    </source>
</evidence>
<proteinExistence type="predicted"/>
<dbReference type="GO" id="GO:0008240">
    <property type="term" value="F:tripeptidyl-peptidase activity"/>
    <property type="evidence" value="ECO:0007669"/>
    <property type="project" value="TreeGrafter"/>
</dbReference>
<evidence type="ECO:0000313" key="9">
    <source>
        <dbReference type="EMBL" id="MBS2965488.1"/>
    </source>
</evidence>
<keyword evidence="2" id="KW-0645">Protease</keyword>
<keyword evidence="5" id="KW-0720">Serine protease</keyword>
<protein>
    <submittedName>
        <fullName evidence="9">S8/S53 family peptidase</fullName>
    </submittedName>
</protein>
<dbReference type="PROSITE" id="PS51695">
    <property type="entry name" value="SEDOLISIN"/>
    <property type="match status" value="1"/>
</dbReference>
<evidence type="ECO:0000256" key="2">
    <source>
        <dbReference type="ARBA" id="ARBA00022670"/>
    </source>
</evidence>
<dbReference type="GO" id="GO:0006508">
    <property type="term" value="P:proteolysis"/>
    <property type="evidence" value="ECO:0007669"/>
    <property type="project" value="UniProtKB-KW"/>
</dbReference>
<keyword evidence="6" id="KW-0106">Calcium</keyword>
<dbReference type="Pfam" id="PF09286">
    <property type="entry name" value="Pro-kuma_activ"/>
    <property type="match status" value="1"/>
</dbReference>
<evidence type="ECO:0000259" key="8">
    <source>
        <dbReference type="PROSITE" id="PS51695"/>
    </source>
</evidence>
<feature type="domain" description="Peptidase S53" evidence="8">
    <location>
        <begin position="139"/>
        <end position="481"/>
    </location>
</feature>
<dbReference type="SUPFAM" id="SSF52743">
    <property type="entry name" value="Subtilisin-like"/>
    <property type="match status" value="1"/>
</dbReference>
<dbReference type="PANTHER" id="PTHR14218:SF15">
    <property type="entry name" value="TRIPEPTIDYL-PEPTIDASE 1"/>
    <property type="match status" value="1"/>
</dbReference>
<dbReference type="PANTHER" id="PTHR14218">
    <property type="entry name" value="PROTEASE S8 TRIPEPTIDYL PEPTIDASE I CLN2"/>
    <property type="match status" value="1"/>
</dbReference>
<evidence type="ECO:0000256" key="1">
    <source>
        <dbReference type="ARBA" id="ARBA00001913"/>
    </source>
</evidence>
<keyword evidence="4" id="KW-0378">Hydrolase</keyword>
<dbReference type="InterPro" id="IPR036852">
    <property type="entry name" value="Peptidase_S8/S53_dom_sf"/>
</dbReference>
<organism evidence="9 10">
    <name type="scientific">Actinocrinis puniceicyclus</name>
    <dbReference type="NCBI Taxonomy" id="977794"/>
    <lineage>
        <taxon>Bacteria</taxon>
        <taxon>Bacillati</taxon>
        <taxon>Actinomycetota</taxon>
        <taxon>Actinomycetes</taxon>
        <taxon>Catenulisporales</taxon>
        <taxon>Actinospicaceae</taxon>
        <taxon>Actinocrinis</taxon>
    </lineage>
</organism>
<evidence type="ECO:0000313" key="10">
    <source>
        <dbReference type="Proteomes" id="UP000677913"/>
    </source>
</evidence>
<dbReference type="InterPro" id="IPR050819">
    <property type="entry name" value="Tripeptidyl-peptidase_I"/>
</dbReference>
<comment type="caution">
    <text evidence="9">The sequence shown here is derived from an EMBL/GenBank/DDBJ whole genome shotgun (WGS) entry which is preliminary data.</text>
</comment>
<evidence type="ECO:0000256" key="4">
    <source>
        <dbReference type="ARBA" id="ARBA00022801"/>
    </source>
</evidence>
<dbReference type="InterPro" id="IPR030400">
    <property type="entry name" value="Sedolisin_dom"/>
</dbReference>
<dbReference type="SMART" id="SM00944">
    <property type="entry name" value="Pro-kuma_activ"/>
    <property type="match status" value="1"/>
</dbReference>
<evidence type="ECO:0000256" key="3">
    <source>
        <dbReference type="ARBA" id="ARBA00022723"/>
    </source>
</evidence>
<keyword evidence="7" id="KW-0865">Zymogen</keyword>
<sequence>MSVYLRRRQNLPADVSAGARRLTRDELRTRYGAHPDDIEHVRETLARHGIDLVEADAGARRIVVTGTVSAFAEAFGTSLSLVRTPHPQSPDGVVHRYRTGPLNLPDALTGVVTAVLGIDNRPQARAYFRYAASAAAATAYTPLQVGAAYGFPEQTDGAGETLAIIELGGGYAQSDLDAYFGALGLATPAVTAVPVDGGSNSPAGDPNSADGEVLLDIEVAGALAPAAAQLVYFAPNTDQGFVDAVTAAAHATPAPAAISISWGGPEDSWTAQARDALDQACADAVALGVTVLAASGDSGSSDNAPDGAAHCDFPASSPHVLGCGGTRLLLDGSGAIAREIVWNDGSGGGATGGGVSTSYPMPSWQTGAGVPAHGRGVPDVAGNADPQTGYQIYVDGQSGVVGGTSAVAPLWAALVCRLAQRAGRPLGLLQSTLYANAAPGVAQPGLRDVTEGDNGAYRAGPGWDPCTGLGTPDGAALGAMF</sequence>
<dbReference type="CDD" id="cd04056">
    <property type="entry name" value="Peptidases_S53"/>
    <property type="match status" value="1"/>
</dbReference>
<keyword evidence="10" id="KW-1185">Reference proteome</keyword>
<accession>A0A8J7WN80</accession>
<dbReference type="Gene3D" id="3.40.50.200">
    <property type="entry name" value="Peptidase S8/S53 domain"/>
    <property type="match status" value="1"/>
</dbReference>
<comment type="cofactor">
    <cofactor evidence="1">
        <name>Ca(2+)</name>
        <dbReference type="ChEBI" id="CHEBI:29108"/>
    </cofactor>
</comment>
<name>A0A8J7WN80_9ACTN</name>